<keyword evidence="3" id="KW-1185">Reference proteome</keyword>
<evidence type="ECO:0000256" key="1">
    <source>
        <dbReference type="SAM" id="Phobius"/>
    </source>
</evidence>
<comment type="caution">
    <text evidence="2">The sequence shown here is derived from an EMBL/GenBank/DDBJ whole genome shotgun (WGS) entry which is preliminary data.</text>
</comment>
<keyword evidence="1" id="KW-0472">Membrane</keyword>
<dbReference type="AlphaFoldDB" id="A0A562SV46"/>
<reference evidence="2 3" key="1">
    <citation type="submission" date="2019-07" db="EMBL/GenBank/DDBJ databases">
        <title>Genomic Encyclopedia of Archaeal and Bacterial Type Strains, Phase II (KMG-II): from individual species to whole genera.</title>
        <authorList>
            <person name="Goeker M."/>
        </authorList>
    </citation>
    <scope>NUCLEOTIDE SEQUENCE [LARGE SCALE GENOMIC DNA]</scope>
    <source>
        <strain evidence="2 3">ATCC BAA-252</strain>
    </source>
</reference>
<sequence>MNAPMRMPLYAGLGLGAAIVLTASGLLWLRAGERVYFDKILAGIAGCF</sequence>
<dbReference type="EMBL" id="VLLF01000007">
    <property type="protein sequence ID" value="TWI84576.1"/>
    <property type="molecule type" value="Genomic_DNA"/>
</dbReference>
<dbReference type="Proteomes" id="UP000320593">
    <property type="component" value="Unassembled WGS sequence"/>
</dbReference>
<keyword evidence="1" id="KW-0812">Transmembrane</keyword>
<keyword evidence="1" id="KW-1133">Transmembrane helix</keyword>
<name>A0A562SV46_9HYPH</name>
<dbReference type="RefSeq" id="WP_155197454.1">
    <property type="nucleotide sequence ID" value="NZ_SMLY01000061.1"/>
</dbReference>
<evidence type="ECO:0000313" key="2">
    <source>
        <dbReference type="EMBL" id="TWI84576.1"/>
    </source>
</evidence>
<organism evidence="2 3">
    <name type="scientific">Roseibium hamelinense</name>
    <dbReference type="NCBI Taxonomy" id="150831"/>
    <lineage>
        <taxon>Bacteria</taxon>
        <taxon>Pseudomonadati</taxon>
        <taxon>Pseudomonadota</taxon>
        <taxon>Alphaproteobacteria</taxon>
        <taxon>Hyphomicrobiales</taxon>
        <taxon>Stappiaceae</taxon>
        <taxon>Roseibium</taxon>
    </lineage>
</organism>
<evidence type="ECO:0000313" key="3">
    <source>
        <dbReference type="Proteomes" id="UP000320593"/>
    </source>
</evidence>
<gene>
    <name evidence="2" type="ORF">JM93_02908</name>
</gene>
<accession>A0A562SV46</accession>
<feature type="transmembrane region" description="Helical" evidence="1">
    <location>
        <begin position="7"/>
        <end position="29"/>
    </location>
</feature>
<proteinExistence type="predicted"/>
<protein>
    <submittedName>
        <fullName evidence="2">Uncharacterized protein</fullName>
    </submittedName>
</protein>